<name>A0A1C4GZ70_9GAMM</name>
<dbReference type="PANTHER" id="PTHR30201">
    <property type="entry name" value="TRIPHOSPHORIBOSYL-DEPHOSPHO-COA SYNTHASE"/>
    <property type="match status" value="1"/>
</dbReference>
<evidence type="ECO:0000313" key="6">
    <source>
        <dbReference type="EMBL" id="SCC73203.1"/>
    </source>
</evidence>
<accession>A0A1C4GZ70</accession>
<dbReference type="InterPro" id="IPR017555">
    <property type="entry name" value="TriPribosyl-deP-CoA_syn"/>
</dbReference>
<dbReference type="NCBIfam" id="TIGR03132">
    <property type="entry name" value="malonate_mdcB"/>
    <property type="match status" value="1"/>
</dbReference>
<keyword evidence="2 5" id="KW-0808">Transferase</keyword>
<proteinExistence type="inferred from homology"/>
<dbReference type="NCBIfam" id="NF002315">
    <property type="entry name" value="PRK01237.1"/>
    <property type="match status" value="1"/>
</dbReference>
<evidence type="ECO:0000256" key="3">
    <source>
        <dbReference type="ARBA" id="ARBA00022741"/>
    </source>
</evidence>
<dbReference type="Gene3D" id="1.10.4200.10">
    <property type="entry name" value="Triphosphoribosyl-dephospho-CoA protein"/>
    <property type="match status" value="1"/>
</dbReference>
<evidence type="ECO:0000256" key="4">
    <source>
        <dbReference type="ARBA" id="ARBA00022840"/>
    </source>
</evidence>
<evidence type="ECO:0000256" key="5">
    <source>
        <dbReference type="HAMAP-Rule" id="MF_01883"/>
    </source>
</evidence>
<dbReference type="GO" id="GO:0005524">
    <property type="term" value="F:ATP binding"/>
    <property type="evidence" value="ECO:0007669"/>
    <property type="project" value="UniProtKB-KW"/>
</dbReference>
<evidence type="ECO:0000313" key="7">
    <source>
        <dbReference type="Proteomes" id="UP000243661"/>
    </source>
</evidence>
<keyword evidence="3 5" id="KW-0547">Nucleotide-binding</keyword>
<protein>
    <recommendedName>
        <fullName evidence="5">Probable 2-(5''-triphosphoribosyl)-3'-dephosphocoenzyme-A synthase</fullName>
        <shortName evidence="5">2-(5''-triphosphoribosyl)-3'-dephospho-CoA synthase</shortName>
        <ecNumber evidence="5">2.4.2.52</ecNumber>
    </recommendedName>
</protein>
<gene>
    <name evidence="5" type="primary">mdcB</name>
    <name evidence="6" type="ORF">GA0116959_11658</name>
</gene>
<dbReference type="HAMAP" id="MF_01883">
    <property type="entry name" value="MdcB"/>
    <property type="match status" value="1"/>
</dbReference>
<evidence type="ECO:0000256" key="2">
    <source>
        <dbReference type="ARBA" id="ARBA00022679"/>
    </source>
</evidence>
<comment type="function">
    <text evidence="5">Involved in the formation of 2-(5''-phosphoribosyl)-3'-dephosphocoenzyme-A, the prosthetic group of the acyl-carrier protein of the malonate decarboxylase.</text>
</comment>
<dbReference type="AlphaFoldDB" id="A0A1C4GZ70"/>
<dbReference type="RefSeq" id="WP_092721044.1">
    <property type="nucleotide sequence ID" value="NZ_FMBK01000016.1"/>
</dbReference>
<dbReference type="Proteomes" id="UP000243661">
    <property type="component" value="Unassembled WGS sequence"/>
</dbReference>
<comment type="similarity">
    <text evidence="5">Belongs to the CitG/MdcB family.</text>
</comment>
<dbReference type="PANTHER" id="PTHR30201:SF2">
    <property type="entry name" value="2-(5''-TRIPHOSPHORIBOSYL)-3'-DEPHOSPHOCOENZYME-A SYNTHASE"/>
    <property type="match status" value="1"/>
</dbReference>
<dbReference type="GO" id="GO:0046917">
    <property type="term" value="F:triphosphoribosyl-dephospho-CoA synthase activity"/>
    <property type="evidence" value="ECO:0007669"/>
    <property type="project" value="UniProtKB-UniRule"/>
</dbReference>
<dbReference type="InterPro" id="IPR002736">
    <property type="entry name" value="CitG"/>
</dbReference>
<dbReference type="GO" id="GO:0051191">
    <property type="term" value="P:prosthetic group biosynthetic process"/>
    <property type="evidence" value="ECO:0007669"/>
    <property type="project" value="TreeGrafter"/>
</dbReference>
<sequence>MNAFVQNQTRHYCSFLAECAVDALMDEVNLTPKPALVDRRGNGAHHDLTLELMERSAQSLKPMFEAMAQVAFEQGTVSQRLREAIGQIGRDGEAVMLAETQGVNTHRGAIWALGLLVTATALNSQKAKTIKAAEICQLAAEIACLEDRFIPEQTESHGQFVQKKYGAGGAKLQAQQGFPVIMHFGLPQLRASRAQYHPEVAARVDSLLAMMATLKDTCVLYRSGELGLKRMQKGAKYVLELGGYATDTGKRALQFLEIDLMRLNASPGGVADLLAATLFLDRVEQL</sequence>
<keyword evidence="4 5" id="KW-0067">ATP-binding</keyword>
<dbReference type="EC" id="2.4.2.52" evidence="5"/>
<organism evidence="6 7">
    <name type="scientific">Acinetobacter albensis</name>
    <dbReference type="NCBI Taxonomy" id="1673609"/>
    <lineage>
        <taxon>Bacteria</taxon>
        <taxon>Pseudomonadati</taxon>
        <taxon>Pseudomonadota</taxon>
        <taxon>Gammaproteobacteria</taxon>
        <taxon>Moraxellales</taxon>
        <taxon>Moraxellaceae</taxon>
        <taxon>Acinetobacter</taxon>
    </lineage>
</organism>
<comment type="catalytic activity">
    <reaction evidence="1 5">
        <text>3'-dephospho-CoA + ATP = 2'-(5''-triphospho-alpha-D-ribosyl)-3'-dephospho-CoA + adenine</text>
        <dbReference type="Rhea" id="RHEA:15117"/>
        <dbReference type="ChEBI" id="CHEBI:16708"/>
        <dbReference type="ChEBI" id="CHEBI:30616"/>
        <dbReference type="ChEBI" id="CHEBI:57328"/>
        <dbReference type="ChEBI" id="CHEBI:61378"/>
        <dbReference type="EC" id="2.4.2.52"/>
    </reaction>
</comment>
<evidence type="ECO:0000256" key="1">
    <source>
        <dbReference type="ARBA" id="ARBA00001210"/>
    </source>
</evidence>
<dbReference type="OrthoDB" id="114886at2"/>
<reference evidence="6 7" key="1">
    <citation type="submission" date="2016-08" db="EMBL/GenBank/DDBJ databases">
        <authorList>
            <person name="Seilhamer J.J."/>
        </authorList>
    </citation>
    <scope>NUCLEOTIDE SEQUENCE [LARGE SCALE GENOMIC DNA]</scope>
    <source>
        <strain evidence="6 7">ANC 4874</strain>
    </source>
</reference>
<dbReference type="EMBL" id="FMBK01000016">
    <property type="protein sequence ID" value="SCC73203.1"/>
    <property type="molecule type" value="Genomic_DNA"/>
</dbReference>
<dbReference type="Pfam" id="PF01874">
    <property type="entry name" value="CitG"/>
    <property type="match status" value="1"/>
</dbReference>